<dbReference type="InterPro" id="IPR014710">
    <property type="entry name" value="RmlC-like_jellyroll"/>
</dbReference>
<name>A0A3R7EN43_CLOSI</name>
<evidence type="ECO:0000313" key="1">
    <source>
        <dbReference type="EMBL" id="KAG5446305.1"/>
    </source>
</evidence>
<organism evidence="1 2">
    <name type="scientific">Clonorchis sinensis</name>
    <name type="common">Chinese liver fluke</name>
    <dbReference type="NCBI Taxonomy" id="79923"/>
    <lineage>
        <taxon>Eukaryota</taxon>
        <taxon>Metazoa</taxon>
        <taxon>Spiralia</taxon>
        <taxon>Lophotrochozoa</taxon>
        <taxon>Platyhelminthes</taxon>
        <taxon>Trematoda</taxon>
        <taxon>Digenea</taxon>
        <taxon>Opisthorchiida</taxon>
        <taxon>Opisthorchiata</taxon>
        <taxon>Opisthorchiidae</taxon>
        <taxon>Clonorchis</taxon>
    </lineage>
</organism>
<dbReference type="InParanoid" id="A0A3R7EN43"/>
<evidence type="ECO:0000313" key="2">
    <source>
        <dbReference type="Proteomes" id="UP000286415"/>
    </source>
</evidence>
<proteinExistence type="predicted"/>
<sequence length="102" mass="11581">MSIYTSALDRVAEILSRPSAQRMETETREVASWLRRKVKAFECVSVGVLMKLVEECGSEWRCANELIIREGDIGTWQLNVLHQAASCSSCYDIRDIAIHVYS</sequence>
<dbReference type="AlphaFoldDB" id="A0A3R7EN43"/>
<dbReference type="Proteomes" id="UP000286415">
    <property type="component" value="Unassembled WGS sequence"/>
</dbReference>
<keyword evidence="2" id="KW-1185">Reference proteome</keyword>
<accession>A0A3R7EN43</accession>
<gene>
    <name evidence="1" type="ORF">CSKR_113497</name>
</gene>
<dbReference type="Gene3D" id="2.60.120.10">
    <property type="entry name" value="Jelly Rolls"/>
    <property type="match status" value="1"/>
</dbReference>
<comment type="caution">
    <text evidence="1">The sequence shown here is derived from an EMBL/GenBank/DDBJ whole genome shotgun (WGS) entry which is preliminary data.</text>
</comment>
<reference evidence="1 2" key="2">
    <citation type="journal article" date="2021" name="Genomics">
        <title>High-quality reference genome for Clonorchis sinensis.</title>
        <authorList>
            <person name="Young N.D."/>
            <person name="Stroehlein A.J."/>
            <person name="Kinkar L."/>
            <person name="Wang T."/>
            <person name="Sohn W.M."/>
            <person name="Chang B.C.H."/>
            <person name="Kaur P."/>
            <person name="Weisz D."/>
            <person name="Dudchenko O."/>
            <person name="Aiden E.L."/>
            <person name="Korhonen P.K."/>
            <person name="Gasser R.B."/>
        </authorList>
    </citation>
    <scope>NUCLEOTIDE SEQUENCE [LARGE SCALE GENOMIC DNA]</scope>
    <source>
        <strain evidence="1">Cs-k2</strain>
    </source>
</reference>
<protein>
    <submittedName>
        <fullName evidence="1">Uncharacterized protein</fullName>
    </submittedName>
</protein>
<reference evidence="1 2" key="1">
    <citation type="journal article" date="2018" name="Biotechnol. Adv.">
        <title>Improved genomic resources and new bioinformatic workflow for the carcinogenic parasite Clonorchis sinensis: Biotechnological implications.</title>
        <authorList>
            <person name="Wang D."/>
            <person name="Korhonen P.K."/>
            <person name="Gasser R.B."/>
            <person name="Young N.D."/>
        </authorList>
    </citation>
    <scope>NUCLEOTIDE SEQUENCE [LARGE SCALE GENOMIC DNA]</scope>
    <source>
        <strain evidence="1">Cs-k2</strain>
    </source>
</reference>
<dbReference type="EMBL" id="NIRI02000056">
    <property type="protein sequence ID" value="KAG5446305.1"/>
    <property type="molecule type" value="Genomic_DNA"/>
</dbReference>
<dbReference type="STRING" id="79923.A0A3R7EN43"/>